<evidence type="ECO:0000256" key="3">
    <source>
        <dbReference type="ARBA" id="ARBA00022642"/>
    </source>
</evidence>
<name>A0AAW1PFS8_9CHLO</name>
<dbReference type="GO" id="GO:0005737">
    <property type="term" value="C:cytoplasm"/>
    <property type="evidence" value="ECO:0007669"/>
    <property type="project" value="TreeGrafter"/>
</dbReference>
<dbReference type="Pfam" id="PF02749">
    <property type="entry name" value="QRPTase_N"/>
    <property type="match status" value="1"/>
</dbReference>
<dbReference type="InterPro" id="IPR027277">
    <property type="entry name" value="NadC/ModD"/>
</dbReference>
<evidence type="ECO:0000256" key="1">
    <source>
        <dbReference type="ARBA" id="ARBA00004893"/>
    </source>
</evidence>
<dbReference type="AlphaFoldDB" id="A0AAW1PFS8"/>
<comment type="function">
    <text evidence="6">Involved in the catabolism of quinolinic acid (QA).</text>
</comment>
<feature type="domain" description="Quinolinate phosphoribosyl transferase C-terminal" evidence="8">
    <location>
        <begin position="139"/>
        <end position="326"/>
    </location>
</feature>
<evidence type="ECO:0000256" key="7">
    <source>
        <dbReference type="SAM" id="MobiDB-lite"/>
    </source>
</evidence>
<dbReference type="SUPFAM" id="SSF54675">
    <property type="entry name" value="Nicotinate/Quinolinate PRTase N-terminal domain-like"/>
    <property type="match status" value="1"/>
</dbReference>
<evidence type="ECO:0000256" key="5">
    <source>
        <dbReference type="ARBA" id="ARBA00022679"/>
    </source>
</evidence>
<evidence type="ECO:0000256" key="6">
    <source>
        <dbReference type="PIRNR" id="PIRNR006250"/>
    </source>
</evidence>
<dbReference type="PIRSF" id="PIRSF006250">
    <property type="entry name" value="NadC_ModD"/>
    <property type="match status" value="1"/>
</dbReference>
<dbReference type="GO" id="GO:0034213">
    <property type="term" value="P:quinolinate catabolic process"/>
    <property type="evidence" value="ECO:0007669"/>
    <property type="project" value="TreeGrafter"/>
</dbReference>
<dbReference type="EMBL" id="JALJOQ010000023">
    <property type="protein sequence ID" value="KAK9808404.1"/>
    <property type="molecule type" value="Genomic_DNA"/>
</dbReference>
<feature type="compositionally biased region" description="Pro residues" evidence="7">
    <location>
        <begin position="21"/>
        <end position="31"/>
    </location>
</feature>
<sequence length="332" mass="35102">MNGSDGSQQWRQPWEGSANPPYAPIPPPPHPTFDLDQAILGALREDSGVLGDVTTQATVDKDMQAEGTFLAKGDGVLAGLAVAQRVFELMAAGLQVSWSSHDGAEVTKGTRFGTVRGPAWALLTAERIALNYMQRMSGIATLTAAMAARIKGHRAKLLETRKTVPGLRVLDKWAVLAGGGANHRQGLFDMVMIKDNHVTAAGGITAAVRRTQAYFKQHNLSLPVEVETRTLAEVREVIGLLEASGGSSSIQRVMLDNMARADPAAEGGVDVSLLAEAQNLIGDRVDTEASGNVTIDTVEKIASTGVTFISCGGLTHSVAALDISLKIKLSEQ</sequence>
<feature type="region of interest" description="Disordered" evidence="7">
    <location>
        <begin position="1"/>
        <end position="33"/>
    </location>
</feature>
<keyword evidence="5 6" id="KW-0808">Transferase</keyword>
<dbReference type="InterPro" id="IPR036068">
    <property type="entry name" value="Nicotinate_pribotase-like_C"/>
</dbReference>
<evidence type="ECO:0000256" key="4">
    <source>
        <dbReference type="ARBA" id="ARBA00022676"/>
    </source>
</evidence>
<dbReference type="InterPro" id="IPR004393">
    <property type="entry name" value="NadC"/>
</dbReference>
<dbReference type="InterPro" id="IPR002638">
    <property type="entry name" value="Quinolinate_PRibosylTrfase_C"/>
</dbReference>
<evidence type="ECO:0000259" key="9">
    <source>
        <dbReference type="Pfam" id="PF02749"/>
    </source>
</evidence>
<evidence type="ECO:0000313" key="11">
    <source>
        <dbReference type="Proteomes" id="UP001465755"/>
    </source>
</evidence>
<dbReference type="Gene3D" id="3.90.1170.20">
    <property type="entry name" value="Quinolinate phosphoribosyl transferase, N-terminal domain"/>
    <property type="match status" value="1"/>
</dbReference>
<keyword evidence="3 6" id="KW-0662">Pyridine nucleotide biosynthesis</keyword>
<dbReference type="InterPro" id="IPR013785">
    <property type="entry name" value="Aldolase_TIM"/>
</dbReference>
<dbReference type="GO" id="GO:0009435">
    <property type="term" value="P:NAD+ biosynthetic process"/>
    <property type="evidence" value="ECO:0007669"/>
    <property type="project" value="InterPro"/>
</dbReference>
<evidence type="ECO:0000256" key="2">
    <source>
        <dbReference type="ARBA" id="ARBA00009400"/>
    </source>
</evidence>
<protein>
    <recommendedName>
        <fullName evidence="6">Nicotinate-nucleotide pyrophosphorylase [carboxylating]</fullName>
        <ecNumber evidence="6">2.4.2.19</ecNumber>
    </recommendedName>
    <alternativeName>
        <fullName evidence="6">Quinolinate phosphoribosyltransferase [decarboxylating]</fullName>
    </alternativeName>
</protein>
<comment type="subunit">
    <text evidence="6">Hexamer formed by 3 homodimers.</text>
</comment>
<dbReference type="Proteomes" id="UP001465755">
    <property type="component" value="Unassembled WGS sequence"/>
</dbReference>
<keyword evidence="11" id="KW-1185">Reference proteome</keyword>
<dbReference type="InterPro" id="IPR022412">
    <property type="entry name" value="Quinolinate_PRibosylTrfase_N"/>
</dbReference>
<proteinExistence type="inferred from homology"/>
<reference evidence="10 11" key="1">
    <citation type="journal article" date="2024" name="Nat. Commun.">
        <title>Phylogenomics reveals the evolutionary origins of lichenization in chlorophyte algae.</title>
        <authorList>
            <person name="Puginier C."/>
            <person name="Libourel C."/>
            <person name="Otte J."/>
            <person name="Skaloud P."/>
            <person name="Haon M."/>
            <person name="Grisel S."/>
            <person name="Petersen M."/>
            <person name="Berrin J.G."/>
            <person name="Delaux P.M."/>
            <person name="Dal Grande F."/>
            <person name="Keller J."/>
        </authorList>
    </citation>
    <scope>NUCLEOTIDE SEQUENCE [LARGE SCALE GENOMIC DNA]</scope>
    <source>
        <strain evidence="10 11">SAG 2036</strain>
    </source>
</reference>
<comment type="catalytic activity">
    <reaction evidence="6">
        <text>nicotinate beta-D-ribonucleotide + CO2 + diphosphate = quinolinate + 5-phospho-alpha-D-ribose 1-diphosphate + 2 H(+)</text>
        <dbReference type="Rhea" id="RHEA:12733"/>
        <dbReference type="ChEBI" id="CHEBI:15378"/>
        <dbReference type="ChEBI" id="CHEBI:16526"/>
        <dbReference type="ChEBI" id="CHEBI:29959"/>
        <dbReference type="ChEBI" id="CHEBI:33019"/>
        <dbReference type="ChEBI" id="CHEBI:57502"/>
        <dbReference type="ChEBI" id="CHEBI:58017"/>
        <dbReference type="EC" id="2.4.2.19"/>
    </reaction>
</comment>
<feature type="domain" description="Quinolinate phosphoribosyl transferase N-terminal" evidence="9">
    <location>
        <begin position="52"/>
        <end position="137"/>
    </location>
</feature>
<dbReference type="InterPro" id="IPR037128">
    <property type="entry name" value="Quinolinate_PRibosylTase_N_sf"/>
</dbReference>
<feature type="compositionally biased region" description="Polar residues" evidence="7">
    <location>
        <begin position="1"/>
        <end position="11"/>
    </location>
</feature>
<gene>
    <name evidence="10" type="ORF">WJX73_001025</name>
</gene>
<comment type="similarity">
    <text evidence="2 6">Belongs to the NadC/ModD family.</text>
</comment>
<dbReference type="GO" id="GO:0004514">
    <property type="term" value="F:nicotinate-nucleotide diphosphorylase (carboxylating) activity"/>
    <property type="evidence" value="ECO:0007669"/>
    <property type="project" value="UniProtKB-EC"/>
</dbReference>
<dbReference type="PANTHER" id="PTHR32179:SF3">
    <property type="entry name" value="NICOTINATE-NUCLEOTIDE PYROPHOSPHORYLASE [CARBOXYLATING]"/>
    <property type="match status" value="1"/>
</dbReference>
<dbReference type="EC" id="2.4.2.19" evidence="6"/>
<dbReference type="PANTHER" id="PTHR32179">
    <property type="entry name" value="NICOTINATE-NUCLEOTIDE PYROPHOSPHORYLASE [CARBOXYLATING]"/>
    <property type="match status" value="1"/>
</dbReference>
<organism evidence="10 11">
    <name type="scientific">Symbiochloris irregularis</name>
    <dbReference type="NCBI Taxonomy" id="706552"/>
    <lineage>
        <taxon>Eukaryota</taxon>
        <taxon>Viridiplantae</taxon>
        <taxon>Chlorophyta</taxon>
        <taxon>core chlorophytes</taxon>
        <taxon>Trebouxiophyceae</taxon>
        <taxon>Trebouxiales</taxon>
        <taxon>Trebouxiaceae</taxon>
        <taxon>Symbiochloris</taxon>
    </lineage>
</organism>
<comment type="pathway">
    <text evidence="1 6">Cofactor biosynthesis; NAD(+) biosynthesis; nicotinate D-ribonucleotide from quinolinate: step 1/1.</text>
</comment>
<dbReference type="CDD" id="cd01572">
    <property type="entry name" value="QPRTase"/>
    <property type="match status" value="1"/>
</dbReference>
<dbReference type="Gene3D" id="3.20.20.70">
    <property type="entry name" value="Aldolase class I"/>
    <property type="match status" value="1"/>
</dbReference>
<accession>A0AAW1PFS8</accession>
<dbReference type="Pfam" id="PF01729">
    <property type="entry name" value="QRPTase_C"/>
    <property type="match status" value="1"/>
</dbReference>
<keyword evidence="4 6" id="KW-0328">Glycosyltransferase</keyword>
<comment type="caution">
    <text evidence="10">The sequence shown here is derived from an EMBL/GenBank/DDBJ whole genome shotgun (WGS) entry which is preliminary data.</text>
</comment>
<dbReference type="FunFam" id="3.20.20.70:FF:000149">
    <property type="entry name" value="Nicotinate-nucleotide pyrophosphorylase [carboxylating]"/>
    <property type="match status" value="1"/>
</dbReference>
<dbReference type="NCBIfam" id="TIGR00078">
    <property type="entry name" value="nadC"/>
    <property type="match status" value="1"/>
</dbReference>
<dbReference type="FunFam" id="3.90.1170.20:FF:000001">
    <property type="entry name" value="Nicotinate-nucleotide diphosphorylase (Carboxylating)"/>
    <property type="match status" value="1"/>
</dbReference>
<evidence type="ECO:0000259" key="8">
    <source>
        <dbReference type="Pfam" id="PF01729"/>
    </source>
</evidence>
<dbReference type="SUPFAM" id="SSF51690">
    <property type="entry name" value="Nicotinate/Quinolinate PRTase C-terminal domain-like"/>
    <property type="match status" value="1"/>
</dbReference>
<evidence type="ECO:0000313" key="10">
    <source>
        <dbReference type="EMBL" id="KAK9808404.1"/>
    </source>
</evidence>